<proteinExistence type="inferred from homology"/>
<dbReference type="RefSeq" id="WP_140192696.1">
    <property type="nucleotide sequence ID" value="NZ_CP065915.1"/>
</dbReference>
<dbReference type="InterPro" id="IPR010992">
    <property type="entry name" value="IHF-like_DNA-bd_dom_sf"/>
</dbReference>
<dbReference type="SUPFAM" id="SSF47729">
    <property type="entry name" value="IHF-like DNA-binding proteins"/>
    <property type="match status" value="1"/>
</dbReference>
<sequence length="141" mass="14860">MATKTTKTRTTAAKTTGPKTTPTRKPAAAPKPTVVSDTPVVVGAELKKKDFIDRVVELSGGKKRDVKPAVEAALAVLGDAIESGEELNLPPLGKVKINREKDLANAKVFICRIRRSKPMVEAAPSLDDSGESPLADDGEDG</sequence>
<feature type="region of interest" description="Disordered" evidence="3">
    <location>
        <begin position="120"/>
        <end position="141"/>
    </location>
</feature>
<evidence type="ECO:0000256" key="2">
    <source>
        <dbReference type="ARBA" id="ARBA00023125"/>
    </source>
</evidence>
<dbReference type="GO" id="GO:0003677">
    <property type="term" value="F:DNA binding"/>
    <property type="evidence" value="ECO:0007669"/>
    <property type="project" value="UniProtKB-KW"/>
</dbReference>
<keyword evidence="2 4" id="KW-0238">DNA-binding</keyword>
<gene>
    <name evidence="4" type="ORF">FHY64_01545</name>
</gene>
<dbReference type="Pfam" id="PF00216">
    <property type="entry name" value="Bac_DNA_binding"/>
    <property type="match status" value="1"/>
</dbReference>
<organism evidence="4 5">
    <name type="scientific">Pelagovum pacificum</name>
    <dbReference type="NCBI Taxonomy" id="2588711"/>
    <lineage>
        <taxon>Bacteria</taxon>
        <taxon>Pseudomonadati</taxon>
        <taxon>Pseudomonadota</taxon>
        <taxon>Alphaproteobacteria</taxon>
        <taxon>Rhodobacterales</taxon>
        <taxon>Paracoccaceae</taxon>
        <taxon>Pelagovum</taxon>
    </lineage>
</organism>
<reference evidence="4 5" key="1">
    <citation type="submission" date="2019-06" db="EMBL/GenBank/DDBJ databases">
        <title>Genome of new Rhodobacteraceae sp. SM1903.</title>
        <authorList>
            <person name="Ren X."/>
        </authorList>
    </citation>
    <scope>NUCLEOTIDE SEQUENCE [LARGE SCALE GENOMIC DNA]</scope>
    <source>
        <strain evidence="4 5">SM1903</strain>
    </source>
</reference>
<comment type="caution">
    <text evidence="4">The sequence shown here is derived from an EMBL/GenBank/DDBJ whole genome shotgun (WGS) entry which is preliminary data.</text>
</comment>
<protein>
    <submittedName>
        <fullName evidence="4">DNA-binding protein</fullName>
    </submittedName>
</protein>
<feature type="region of interest" description="Disordered" evidence="3">
    <location>
        <begin position="1"/>
        <end position="34"/>
    </location>
</feature>
<evidence type="ECO:0000256" key="3">
    <source>
        <dbReference type="SAM" id="MobiDB-lite"/>
    </source>
</evidence>
<feature type="compositionally biased region" description="Low complexity" evidence="3">
    <location>
        <begin position="1"/>
        <end position="33"/>
    </location>
</feature>
<dbReference type="AlphaFoldDB" id="A0A5C5GB25"/>
<keyword evidence="5" id="KW-1185">Reference proteome</keyword>
<dbReference type="Gene3D" id="4.10.520.10">
    <property type="entry name" value="IHF-like DNA-binding proteins"/>
    <property type="match status" value="1"/>
</dbReference>
<dbReference type="InterPro" id="IPR000119">
    <property type="entry name" value="Hist_DNA-bd"/>
</dbReference>
<dbReference type="EMBL" id="VFFF01000001">
    <property type="protein sequence ID" value="TNY32015.1"/>
    <property type="molecule type" value="Genomic_DNA"/>
</dbReference>
<dbReference type="Proteomes" id="UP000314011">
    <property type="component" value="Unassembled WGS sequence"/>
</dbReference>
<evidence type="ECO:0000313" key="4">
    <source>
        <dbReference type="EMBL" id="TNY32015.1"/>
    </source>
</evidence>
<dbReference type="OrthoDB" id="7873378at2"/>
<accession>A0A5C5GB25</accession>
<comment type="similarity">
    <text evidence="1">Belongs to the bacterial histone-like protein family.</text>
</comment>
<evidence type="ECO:0000256" key="1">
    <source>
        <dbReference type="ARBA" id="ARBA00010529"/>
    </source>
</evidence>
<evidence type="ECO:0000313" key="5">
    <source>
        <dbReference type="Proteomes" id="UP000314011"/>
    </source>
</evidence>
<feature type="compositionally biased region" description="Acidic residues" evidence="3">
    <location>
        <begin position="128"/>
        <end position="141"/>
    </location>
</feature>
<name>A0A5C5GB25_9RHOB</name>
<dbReference type="GO" id="GO:0030527">
    <property type="term" value="F:structural constituent of chromatin"/>
    <property type="evidence" value="ECO:0007669"/>
    <property type="project" value="InterPro"/>
</dbReference>